<gene>
    <name evidence="2" type="ordered locus">Ping_1103</name>
</gene>
<feature type="domain" description="YchJ-like middle NTF2-like" evidence="1">
    <location>
        <begin position="33"/>
        <end position="127"/>
    </location>
</feature>
<dbReference type="eggNOG" id="COG3012">
    <property type="taxonomic scope" value="Bacteria"/>
</dbReference>
<dbReference type="AlphaFoldDB" id="A1STX7"/>
<dbReference type="KEGG" id="pin:Ping_1103"/>
<dbReference type="Proteomes" id="UP000000639">
    <property type="component" value="Chromosome"/>
</dbReference>
<dbReference type="NCBIfam" id="NF002486">
    <property type="entry name" value="PRK01752.1"/>
    <property type="match status" value="1"/>
</dbReference>
<evidence type="ECO:0000313" key="2">
    <source>
        <dbReference type="EMBL" id="ABM02942.1"/>
    </source>
</evidence>
<dbReference type="STRING" id="357804.Ping_1103"/>
<dbReference type="EMBL" id="CP000510">
    <property type="protein sequence ID" value="ABM02942.1"/>
    <property type="molecule type" value="Genomic_DNA"/>
</dbReference>
<organism evidence="2 3">
    <name type="scientific">Psychromonas ingrahamii (strain DSM 17664 / CCUG 51855 / 37)</name>
    <dbReference type="NCBI Taxonomy" id="357804"/>
    <lineage>
        <taxon>Bacteria</taxon>
        <taxon>Pseudomonadati</taxon>
        <taxon>Pseudomonadota</taxon>
        <taxon>Gammaproteobacteria</taxon>
        <taxon>Alteromonadales</taxon>
        <taxon>Psychromonadaceae</taxon>
        <taxon>Psychromonas</taxon>
    </lineage>
</organism>
<dbReference type="SUPFAM" id="SSF54427">
    <property type="entry name" value="NTF2-like"/>
    <property type="match status" value="1"/>
</dbReference>
<proteinExistence type="predicted"/>
<dbReference type="Pfam" id="PF02810">
    <property type="entry name" value="SEC-C"/>
    <property type="match status" value="2"/>
</dbReference>
<sequence>MSKLNQQTCPCQSEKTYQQCCFPFHIKTVKPVTCEQLMRSRFSAFVYQLGDYLYNTYHPDYRGDLSVEVLTEQTVDWKNLQILSTASFSDSGYVEFKAWYLDQGKLFCHHERSNFVKENNGWLYCDGLIYPEQKSGKIPRNDPCPCGSGKKHKKCCAK</sequence>
<dbReference type="SUPFAM" id="SSF103642">
    <property type="entry name" value="Sec-C motif"/>
    <property type="match status" value="1"/>
</dbReference>
<accession>A1STX7</accession>
<dbReference type="PANTHER" id="PTHR33747">
    <property type="entry name" value="UPF0225 PROTEIN SCO1677"/>
    <property type="match status" value="1"/>
</dbReference>
<dbReference type="HOGENOM" id="CLU_099590_0_0_6"/>
<dbReference type="InterPro" id="IPR004027">
    <property type="entry name" value="SEC_C_motif"/>
</dbReference>
<dbReference type="RefSeq" id="WP_011769505.1">
    <property type="nucleotide sequence ID" value="NC_008709.1"/>
</dbReference>
<evidence type="ECO:0000313" key="3">
    <source>
        <dbReference type="Proteomes" id="UP000000639"/>
    </source>
</evidence>
<dbReference type="InterPro" id="IPR048469">
    <property type="entry name" value="YchJ-like_M"/>
</dbReference>
<name>A1STX7_PSYIN</name>
<dbReference type="OrthoDB" id="21421at2"/>
<reference evidence="2 3" key="1">
    <citation type="submission" date="2007-01" db="EMBL/GenBank/DDBJ databases">
        <title>Complete sequence of Psychromonas ingrahamii 37.</title>
        <authorList>
            <consortium name="US DOE Joint Genome Institute"/>
            <person name="Copeland A."/>
            <person name="Lucas S."/>
            <person name="Lapidus A."/>
            <person name="Barry K."/>
            <person name="Detter J.C."/>
            <person name="Glavina del Rio T."/>
            <person name="Hammon N."/>
            <person name="Israni S."/>
            <person name="Dalin E."/>
            <person name="Tice H."/>
            <person name="Pitluck S."/>
            <person name="Thompson L.S."/>
            <person name="Brettin T."/>
            <person name="Bruce D."/>
            <person name="Han C."/>
            <person name="Tapia R."/>
            <person name="Schmutz J."/>
            <person name="Larimer F."/>
            <person name="Land M."/>
            <person name="Hauser L."/>
            <person name="Kyrpides N."/>
            <person name="Ivanova N."/>
            <person name="Staley J."/>
            <person name="Richardson P."/>
        </authorList>
    </citation>
    <scope>NUCLEOTIDE SEQUENCE [LARGE SCALE GENOMIC DNA]</scope>
    <source>
        <strain evidence="2 3">37</strain>
    </source>
</reference>
<dbReference type="Gene3D" id="3.10.450.50">
    <property type="match status" value="1"/>
</dbReference>
<protein>
    <submittedName>
        <fullName evidence="2">SEC-C motif domain protein</fullName>
    </submittedName>
</protein>
<dbReference type="PANTHER" id="PTHR33747:SF1">
    <property type="entry name" value="ADENYLATE CYCLASE-ASSOCIATED CAP C-TERMINAL DOMAIN-CONTAINING PROTEIN"/>
    <property type="match status" value="1"/>
</dbReference>
<dbReference type="Pfam" id="PF17775">
    <property type="entry name" value="YchJ_M-like"/>
    <property type="match status" value="1"/>
</dbReference>
<keyword evidence="3" id="KW-1185">Reference proteome</keyword>
<dbReference type="InterPro" id="IPR032710">
    <property type="entry name" value="NTF2-like_dom_sf"/>
</dbReference>
<evidence type="ECO:0000259" key="1">
    <source>
        <dbReference type="Pfam" id="PF17775"/>
    </source>
</evidence>